<reference evidence="3 4" key="1">
    <citation type="journal article" date="2020" name="ISME J.">
        <title>Uncovering the hidden diversity of litter-decomposition mechanisms in mushroom-forming fungi.</title>
        <authorList>
            <person name="Floudas D."/>
            <person name="Bentzer J."/>
            <person name="Ahren D."/>
            <person name="Johansson T."/>
            <person name="Persson P."/>
            <person name="Tunlid A."/>
        </authorList>
    </citation>
    <scope>NUCLEOTIDE SEQUENCE [LARGE SCALE GENOMIC DNA]</scope>
    <source>
        <strain evidence="3 4">CBS 406.79</strain>
    </source>
</reference>
<keyword evidence="4" id="KW-1185">Reference proteome</keyword>
<evidence type="ECO:0000313" key="3">
    <source>
        <dbReference type="EMBL" id="KAF5367612.1"/>
    </source>
</evidence>
<gene>
    <name evidence="3" type="ORF">D9757_010651</name>
</gene>
<keyword evidence="1" id="KW-0175">Coiled coil</keyword>
<organism evidence="3 4">
    <name type="scientific">Collybiopsis confluens</name>
    <dbReference type="NCBI Taxonomy" id="2823264"/>
    <lineage>
        <taxon>Eukaryota</taxon>
        <taxon>Fungi</taxon>
        <taxon>Dikarya</taxon>
        <taxon>Basidiomycota</taxon>
        <taxon>Agaricomycotina</taxon>
        <taxon>Agaricomycetes</taxon>
        <taxon>Agaricomycetidae</taxon>
        <taxon>Agaricales</taxon>
        <taxon>Marasmiineae</taxon>
        <taxon>Omphalotaceae</taxon>
        <taxon>Collybiopsis</taxon>
    </lineage>
</organism>
<sequence>MPCWIPSCNQPSTSKAPKDSSDVVIAVMGSTGSGKSSFIKLLSGSDSVKTGDSLDSDTIEVQRVDFVDKETGRKVVLVDTPGFDDSRSGMTDTEVLRSITKFLLDEYDNKRKLNGIIYFHSIANTRFSGQSVRNLNLFKNLCGTATYNNVVILTTFWDGKSDGDKILEEREMELKTNFCLTLVEGGAVFRRHDREKPSAKSDAHKVLEYIFTLAPTDVQITKEIRVDGKTLEETSAGASHKAEIAMLVASHTAEVAKLRAEMESEKGDNDEMMREFIKERDKVQVILDRLEKDRAALAKGLAEEKKAQKALSDMIQQSKNDRIQQDQAWNKRFNDQVTGHTNDLRDIEKRFEEREQQRQQQEWKSLFEQERRAKEEAEERLRKTRGKSWRKLGLELAEDICCLPNFIGKPIFGGLGIGADLITCYSRSRRANA</sequence>
<dbReference type="Gene3D" id="3.40.50.300">
    <property type="entry name" value="P-loop containing nucleotide triphosphate hydrolases"/>
    <property type="match status" value="1"/>
</dbReference>
<evidence type="ECO:0000313" key="4">
    <source>
        <dbReference type="Proteomes" id="UP000518752"/>
    </source>
</evidence>
<accession>A0A8H5LS78</accession>
<dbReference type="Proteomes" id="UP000518752">
    <property type="component" value="Unassembled WGS sequence"/>
</dbReference>
<name>A0A8H5LS78_9AGAR</name>
<dbReference type="GO" id="GO:0005525">
    <property type="term" value="F:GTP binding"/>
    <property type="evidence" value="ECO:0007669"/>
    <property type="project" value="InterPro"/>
</dbReference>
<dbReference type="InterPro" id="IPR027417">
    <property type="entry name" value="P-loop_NTPase"/>
</dbReference>
<dbReference type="CDD" id="cd00882">
    <property type="entry name" value="Ras_like_GTPase"/>
    <property type="match status" value="1"/>
</dbReference>
<dbReference type="OrthoDB" id="8954335at2759"/>
<protein>
    <recommendedName>
        <fullName evidence="2">G domain-containing protein</fullName>
    </recommendedName>
</protein>
<evidence type="ECO:0000256" key="1">
    <source>
        <dbReference type="SAM" id="Coils"/>
    </source>
</evidence>
<dbReference type="EMBL" id="JAACJN010000142">
    <property type="protein sequence ID" value="KAF5367612.1"/>
    <property type="molecule type" value="Genomic_DNA"/>
</dbReference>
<feature type="coiled-coil region" evidence="1">
    <location>
        <begin position="248"/>
        <end position="307"/>
    </location>
</feature>
<comment type="caution">
    <text evidence="3">The sequence shown here is derived from an EMBL/GenBank/DDBJ whole genome shotgun (WGS) entry which is preliminary data.</text>
</comment>
<evidence type="ECO:0000259" key="2">
    <source>
        <dbReference type="Pfam" id="PF01926"/>
    </source>
</evidence>
<dbReference type="SUPFAM" id="SSF52540">
    <property type="entry name" value="P-loop containing nucleoside triphosphate hydrolases"/>
    <property type="match status" value="1"/>
</dbReference>
<feature type="coiled-coil region" evidence="1">
    <location>
        <begin position="344"/>
        <end position="387"/>
    </location>
</feature>
<proteinExistence type="predicted"/>
<dbReference type="InterPro" id="IPR006073">
    <property type="entry name" value="GTP-bd"/>
</dbReference>
<dbReference type="AlphaFoldDB" id="A0A8H5LS78"/>
<dbReference type="Pfam" id="PF01926">
    <property type="entry name" value="MMR_HSR1"/>
    <property type="match status" value="1"/>
</dbReference>
<feature type="domain" description="G" evidence="2">
    <location>
        <begin position="25"/>
        <end position="91"/>
    </location>
</feature>